<dbReference type="PANTHER" id="PTHR14209">
    <property type="entry name" value="ISOAMYL ACETATE-HYDROLYZING ESTERASE 1"/>
    <property type="match status" value="1"/>
</dbReference>
<dbReference type="Proteomes" id="UP001295423">
    <property type="component" value="Unassembled WGS sequence"/>
</dbReference>
<dbReference type="PANTHER" id="PTHR14209:SF19">
    <property type="entry name" value="ISOAMYL ACETATE-HYDROLYZING ESTERASE 1 HOMOLOG"/>
    <property type="match status" value="1"/>
</dbReference>
<reference evidence="2" key="1">
    <citation type="submission" date="2023-08" db="EMBL/GenBank/DDBJ databases">
        <authorList>
            <person name="Audoor S."/>
            <person name="Bilcke G."/>
        </authorList>
    </citation>
    <scope>NUCLEOTIDE SEQUENCE</scope>
</reference>
<dbReference type="GO" id="GO:0016788">
    <property type="term" value="F:hydrolase activity, acting on ester bonds"/>
    <property type="evidence" value="ECO:0007669"/>
    <property type="project" value="InterPro"/>
</dbReference>
<sequence>MPKASERPKLLLLGDSLTQTSFEGWGSGLAQRYQRRADILNRGMSGYNTRWFLQYAKDSGIWEEPGTVKLITIWFGANDASLAKHNPHHHVPIDEYSNNLKRLVISAKETYPTAGLVMITPPPVHHEQRFEYQKQRYGDKATGTLERTLDNAEKYADACKTVASQLDVPCLNMFDLMVKEGGDNCGFGKYLWDGLHFSSEGHDFVLEKLLAFIEKHHPSMSVKIDEVTKQPNNSGTVCTGIPNSGPYHDEIDHENWKKSFGDFQIKTDDSSPPRKKAKTEESTSPTAKK</sequence>
<proteinExistence type="predicted"/>
<organism evidence="2 3">
    <name type="scientific">Cylindrotheca closterium</name>
    <dbReference type="NCBI Taxonomy" id="2856"/>
    <lineage>
        <taxon>Eukaryota</taxon>
        <taxon>Sar</taxon>
        <taxon>Stramenopiles</taxon>
        <taxon>Ochrophyta</taxon>
        <taxon>Bacillariophyta</taxon>
        <taxon>Bacillariophyceae</taxon>
        <taxon>Bacillariophycidae</taxon>
        <taxon>Bacillariales</taxon>
        <taxon>Bacillariaceae</taxon>
        <taxon>Cylindrotheca</taxon>
    </lineage>
</organism>
<name>A0AAD2JGW0_9STRA</name>
<evidence type="ECO:0000256" key="1">
    <source>
        <dbReference type="SAM" id="MobiDB-lite"/>
    </source>
</evidence>
<dbReference type="InterPro" id="IPR036514">
    <property type="entry name" value="SGNH_hydro_sf"/>
</dbReference>
<dbReference type="EMBL" id="CAKOGP040001736">
    <property type="protein sequence ID" value="CAJ1947689.1"/>
    <property type="molecule type" value="Genomic_DNA"/>
</dbReference>
<evidence type="ECO:0000313" key="3">
    <source>
        <dbReference type="Proteomes" id="UP001295423"/>
    </source>
</evidence>
<dbReference type="SUPFAM" id="SSF52266">
    <property type="entry name" value="SGNH hydrolase"/>
    <property type="match status" value="1"/>
</dbReference>
<comment type="caution">
    <text evidence="2">The sequence shown here is derived from an EMBL/GenBank/DDBJ whole genome shotgun (WGS) entry which is preliminary data.</text>
</comment>
<feature type="region of interest" description="Disordered" evidence="1">
    <location>
        <begin position="263"/>
        <end position="289"/>
    </location>
</feature>
<feature type="compositionally biased region" description="Basic and acidic residues" evidence="1">
    <location>
        <begin position="263"/>
        <end position="272"/>
    </location>
</feature>
<keyword evidence="3" id="KW-1185">Reference proteome</keyword>
<dbReference type="InterPro" id="IPR001087">
    <property type="entry name" value="GDSL"/>
</dbReference>
<evidence type="ECO:0000313" key="2">
    <source>
        <dbReference type="EMBL" id="CAJ1947689.1"/>
    </source>
</evidence>
<protein>
    <recommendedName>
        <fullName evidence="4">SGNH hydrolase-type esterase domain-containing protein</fullName>
    </recommendedName>
</protein>
<dbReference type="InterPro" id="IPR045136">
    <property type="entry name" value="Iah1-like"/>
</dbReference>
<dbReference type="Gene3D" id="3.40.50.1110">
    <property type="entry name" value="SGNH hydrolase"/>
    <property type="match status" value="1"/>
</dbReference>
<gene>
    <name evidence="2" type="ORF">CYCCA115_LOCUS11259</name>
</gene>
<dbReference type="AlphaFoldDB" id="A0AAD2JGW0"/>
<accession>A0AAD2JGW0</accession>
<evidence type="ECO:0008006" key="4">
    <source>
        <dbReference type="Google" id="ProtNLM"/>
    </source>
</evidence>
<dbReference type="CDD" id="cd01838">
    <property type="entry name" value="Isoamyl_acetate_hydrolase_like"/>
    <property type="match status" value="1"/>
</dbReference>
<dbReference type="Pfam" id="PF00657">
    <property type="entry name" value="Lipase_GDSL"/>
    <property type="match status" value="1"/>
</dbReference>